<accession>A0AAD9FRB2</accession>
<dbReference type="Proteomes" id="UP001182556">
    <property type="component" value="Unassembled WGS sequence"/>
</dbReference>
<feature type="compositionally biased region" description="Polar residues" evidence="6">
    <location>
        <begin position="51"/>
        <end position="65"/>
    </location>
</feature>
<evidence type="ECO:0000313" key="7">
    <source>
        <dbReference type="EMBL" id="KAK1924795.1"/>
    </source>
</evidence>
<feature type="region of interest" description="Disordered" evidence="6">
    <location>
        <begin position="194"/>
        <end position="296"/>
    </location>
</feature>
<dbReference type="PANTHER" id="PTHR21231">
    <property type="entry name" value="XPA-BINDING PROTEIN 1-RELATED"/>
    <property type="match status" value="1"/>
</dbReference>
<dbReference type="Gene3D" id="3.40.50.300">
    <property type="entry name" value="P-loop containing nucleotide triphosphate hydrolases"/>
    <property type="match status" value="1"/>
</dbReference>
<dbReference type="EMBL" id="JAODAN010000004">
    <property type="protein sequence ID" value="KAK1924795.1"/>
    <property type="molecule type" value="Genomic_DNA"/>
</dbReference>
<organism evidence="7 8">
    <name type="scientific">Papiliotrema laurentii</name>
    <name type="common">Cryptococcus laurentii</name>
    <dbReference type="NCBI Taxonomy" id="5418"/>
    <lineage>
        <taxon>Eukaryota</taxon>
        <taxon>Fungi</taxon>
        <taxon>Dikarya</taxon>
        <taxon>Basidiomycota</taxon>
        <taxon>Agaricomycotina</taxon>
        <taxon>Tremellomycetes</taxon>
        <taxon>Tremellales</taxon>
        <taxon>Rhynchogastremaceae</taxon>
        <taxon>Papiliotrema</taxon>
    </lineage>
</organism>
<sequence>MVDLNRFRREPEEDEWFIPYNRPQPPASVSIGHSPSPVRQTSTKRFKTRTEQSFRFPSSPHTPQRTVRKTPSYASLREPTLRVQLPTSVPPGPTTPKLLFSPPSREVRSDKPRSRTFSAPVHKHRDWDTSCQWDAPTVCDRLVLAKPSITPHVITPPASPEVDDVFTGPRVLEDVERRAKEREEWATYVKRRGRSTSFGHTPSGPIIGNARVRAEEFERRSSSRRSSSLGRGSRRSSDLQPTSFGFIKRPSMRDAARDSAQGSAISADWSLRTSLDTGASPHSRRPVPGPPLRTLRIQNPPVKVQGVVVIGPEQPTLDKPLPDLPESPSTAPARTHLAARHRQSRTQKALTTPSRRVGADQVSSRARQSTPNITFVPAGSPSVPEDELSDRFKGLFFRTPQDPSSPLLTDHPPSRAFPSFAANNTGLGFDLAQSDAGTSDGDTAEIATPAPDTAYIRYMSEGRITSSPITKEFRLSPGPVRRPTLIATPPQAANAGDFGERRTSLVADTGMDSPDPRYSAVPSFVHEFPSPPEHDMSRHSSAFGQVVTGPPGAGKSTYCHGMHQFLTALGRNVHVVNLDPAVTDPAYPCAINITELVTLEEVMQEYELGPNGAMIYVAEFLEENIDWLIGRLDEVLQGGDGYVIFDTPGQVELWTNHESLRRVLDRLTKMDYRLVAVHLSDSHYITDASKFISVSLLALRAMMALELPHVNVLSKIDLLASYGELSFDLRYYAECRDLDYLLDKLEHEPGVGRMKALNRAMVELVEEYEAVSFETLAVEEKKSMLKLLRVIDKSNGYVHLPGQKLPEEPDLDQLPGLDELPTVDDVQERWGENREVYDEEEREEWAREWELRRGEMPAATALRGVPPVVHNDYND</sequence>
<comment type="similarity">
    <text evidence="1">Belongs to the GPN-loop GTPase family.</text>
</comment>
<dbReference type="SUPFAM" id="SSF52540">
    <property type="entry name" value="P-loop containing nucleoside triphosphate hydrolases"/>
    <property type="match status" value="1"/>
</dbReference>
<dbReference type="GO" id="GO:0003924">
    <property type="term" value="F:GTPase activity"/>
    <property type="evidence" value="ECO:0007669"/>
    <property type="project" value="TreeGrafter"/>
</dbReference>
<evidence type="ECO:0000256" key="1">
    <source>
        <dbReference type="ARBA" id="ARBA00005290"/>
    </source>
</evidence>
<dbReference type="FunFam" id="3.40.50.300:FF:000338">
    <property type="entry name" value="GPN-loop GTPase 2"/>
    <property type="match status" value="1"/>
</dbReference>
<feature type="compositionally biased region" description="Polar residues" evidence="6">
    <location>
        <begin position="31"/>
        <end position="41"/>
    </location>
</feature>
<comment type="caution">
    <text evidence="7">The sequence shown here is derived from an EMBL/GenBank/DDBJ whole genome shotgun (WGS) entry which is preliminary data.</text>
</comment>
<dbReference type="InterPro" id="IPR027417">
    <property type="entry name" value="P-loop_NTPase"/>
</dbReference>
<gene>
    <name evidence="7" type="ORF">DB88DRAFT_462782</name>
</gene>
<keyword evidence="2" id="KW-0547">Nucleotide-binding</keyword>
<keyword evidence="4" id="KW-0342">GTP-binding</keyword>
<evidence type="ECO:0000256" key="5">
    <source>
        <dbReference type="ARBA" id="ARBA00080015"/>
    </source>
</evidence>
<feature type="region of interest" description="Disordered" evidence="6">
    <location>
        <begin position="314"/>
        <end position="421"/>
    </location>
</feature>
<dbReference type="GO" id="GO:0005737">
    <property type="term" value="C:cytoplasm"/>
    <property type="evidence" value="ECO:0007669"/>
    <property type="project" value="TreeGrafter"/>
</dbReference>
<proteinExistence type="inferred from homology"/>
<evidence type="ECO:0000256" key="3">
    <source>
        <dbReference type="ARBA" id="ARBA00022801"/>
    </source>
</evidence>
<keyword evidence="3" id="KW-0378">Hydrolase</keyword>
<reference evidence="7" key="1">
    <citation type="submission" date="2023-02" db="EMBL/GenBank/DDBJ databases">
        <title>Identification and recombinant expression of a fungal hydrolase from Papiliotrema laurentii that hydrolyzes apple cutin and clears colloidal polyester polyurethane.</title>
        <authorList>
            <consortium name="DOE Joint Genome Institute"/>
            <person name="Roman V.A."/>
            <person name="Bojanowski C."/>
            <person name="Crable B.R."/>
            <person name="Wagner D.N."/>
            <person name="Hung C.S."/>
            <person name="Nadeau L.J."/>
            <person name="Schratz L."/>
            <person name="Haridas S."/>
            <person name="Pangilinan J."/>
            <person name="Lipzen A."/>
            <person name="Na H."/>
            <person name="Yan M."/>
            <person name="Ng V."/>
            <person name="Grigoriev I.V."/>
            <person name="Spatafora J.W."/>
            <person name="Barlow D."/>
            <person name="Biffinger J."/>
            <person name="Kelley-Loughnane N."/>
            <person name="Varaljay V.A."/>
            <person name="Crookes-Goodson W.J."/>
        </authorList>
    </citation>
    <scope>NUCLEOTIDE SEQUENCE</scope>
    <source>
        <strain evidence="7">5307AH</strain>
    </source>
</reference>
<keyword evidence="8" id="KW-1185">Reference proteome</keyword>
<evidence type="ECO:0000256" key="6">
    <source>
        <dbReference type="SAM" id="MobiDB-lite"/>
    </source>
</evidence>
<name>A0AAD9FRB2_PAPLA</name>
<dbReference type="AlphaFoldDB" id="A0AAD9FRB2"/>
<dbReference type="GO" id="GO:0005525">
    <property type="term" value="F:GTP binding"/>
    <property type="evidence" value="ECO:0007669"/>
    <property type="project" value="UniProtKB-KW"/>
</dbReference>
<feature type="region of interest" description="Disordered" evidence="6">
    <location>
        <begin position="13"/>
        <end position="118"/>
    </location>
</feature>
<dbReference type="CDD" id="cd17871">
    <property type="entry name" value="GPN2"/>
    <property type="match status" value="1"/>
</dbReference>
<dbReference type="Pfam" id="PF03029">
    <property type="entry name" value="ATP_bind_1"/>
    <property type="match status" value="1"/>
</dbReference>
<feature type="compositionally biased region" description="Basic and acidic residues" evidence="6">
    <location>
        <begin position="212"/>
        <end position="221"/>
    </location>
</feature>
<evidence type="ECO:0000256" key="2">
    <source>
        <dbReference type="ARBA" id="ARBA00022741"/>
    </source>
</evidence>
<evidence type="ECO:0000313" key="8">
    <source>
        <dbReference type="Proteomes" id="UP001182556"/>
    </source>
</evidence>
<dbReference type="PANTHER" id="PTHR21231:SF3">
    <property type="entry name" value="GPN-LOOP GTPASE 2"/>
    <property type="match status" value="1"/>
</dbReference>
<dbReference type="InterPro" id="IPR004130">
    <property type="entry name" value="Gpn"/>
</dbReference>
<evidence type="ECO:0000256" key="4">
    <source>
        <dbReference type="ARBA" id="ARBA00023134"/>
    </source>
</evidence>
<feature type="compositionally biased region" description="Polar residues" evidence="6">
    <location>
        <begin position="361"/>
        <end position="373"/>
    </location>
</feature>
<protein>
    <recommendedName>
        <fullName evidence="5">ATP-binding domain 1 family member B homolog</fullName>
    </recommendedName>
</protein>
<dbReference type="InterPro" id="IPR030231">
    <property type="entry name" value="Gpn2"/>
</dbReference>